<organism evidence="1 2">
    <name type="scientific">Raoultella ornithinolytica</name>
    <name type="common">Klebsiella ornithinolytica</name>
    <dbReference type="NCBI Taxonomy" id="54291"/>
    <lineage>
        <taxon>Bacteria</taxon>
        <taxon>Pseudomonadati</taxon>
        <taxon>Pseudomonadota</taxon>
        <taxon>Gammaproteobacteria</taxon>
        <taxon>Enterobacterales</taxon>
        <taxon>Enterobacteriaceae</taxon>
        <taxon>Klebsiella/Raoultella group</taxon>
        <taxon>Raoultella</taxon>
    </lineage>
</organism>
<dbReference type="EMBL" id="CP104450">
    <property type="protein sequence ID" value="UXE40254.1"/>
    <property type="molecule type" value="Genomic_DNA"/>
</dbReference>
<reference evidence="1" key="1">
    <citation type="submission" date="2022-09" db="EMBL/GenBank/DDBJ databases">
        <title>Multidrug resistance Raoultella ornithinolytica Strain MQB_Silv_108.</title>
        <authorList>
            <person name="Quintela-Baluja M."/>
        </authorList>
    </citation>
    <scope>NUCLEOTIDE SEQUENCE</scope>
    <source>
        <strain evidence="1">MQB_Silv_108</strain>
    </source>
</reference>
<sequence length="71" mass="8362">MANKESRLAALEAHWCNHVDTTGWALRPGEWDHICYLNEFGNVEALNKALRRFDVDADDLNSFFKRFNEEY</sequence>
<gene>
    <name evidence="1" type="ORF">N2J37_11145</name>
</gene>
<protein>
    <submittedName>
        <fullName evidence="1">Uncharacterized protein</fullName>
    </submittedName>
</protein>
<accession>A0A9Q9MYV0</accession>
<evidence type="ECO:0000313" key="2">
    <source>
        <dbReference type="Proteomes" id="UP001064206"/>
    </source>
</evidence>
<dbReference type="AlphaFoldDB" id="A0A9Q9MYV0"/>
<evidence type="ECO:0000313" key="1">
    <source>
        <dbReference type="EMBL" id="UXE40254.1"/>
    </source>
</evidence>
<dbReference type="RefSeq" id="WP_114505201.1">
    <property type="nucleotide sequence ID" value="NZ_CP038281.1"/>
</dbReference>
<name>A0A9Q9MYV0_RAOOR</name>
<dbReference type="Proteomes" id="UP001064206">
    <property type="component" value="Chromosome"/>
</dbReference>
<proteinExistence type="predicted"/>